<keyword evidence="3" id="KW-0998">Cell outer membrane</keyword>
<evidence type="ECO:0000313" key="8">
    <source>
        <dbReference type="Proteomes" id="UP000246569"/>
    </source>
</evidence>
<dbReference type="PROSITE" id="PS01068">
    <property type="entry name" value="OMPA_1"/>
    <property type="match status" value="1"/>
</dbReference>
<dbReference type="RefSeq" id="WP_110019539.1">
    <property type="nucleotide sequence ID" value="NZ_QGTJ01000010.1"/>
</dbReference>
<dbReference type="InterPro" id="IPR006664">
    <property type="entry name" value="OMP_bac"/>
</dbReference>
<evidence type="ECO:0000313" key="7">
    <source>
        <dbReference type="EMBL" id="PWV59481.1"/>
    </source>
</evidence>
<gene>
    <name evidence="7" type="ORF">C7443_11026</name>
</gene>
<dbReference type="PANTHER" id="PTHR30329:SF21">
    <property type="entry name" value="LIPOPROTEIN YIAD-RELATED"/>
    <property type="match status" value="1"/>
</dbReference>
<feature type="chain" id="PRO_5016251932" evidence="5">
    <location>
        <begin position="27"/>
        <end position="187"/>
    </location>
</feature>
<dbReference type="Proteomes" id="UP000246569">
    <property type="component" value="Unassembled WGS sequence"/>
</dbReference>
<keyword evidence="2 4" id="KW-0472">Membrane</keyword>
<dbReference type="InterPro" id="IPR006690">
    <property type="entry name" value="OMPA-like_CS"/>
</dbReference>
<dbReference type="Pfam" id="PF00691">
    <property type="entry name" value="OmpA"/>
    <property type="match status" value="1"/>
</dbReference>
<evidence type="ECO:0000256" key="4">
    <source>
        <dbReference type="PROSITE-ProRule" id="PRU00473"/>
    </source>
</evidence>
<dbReference type="InterPro" id="IPR050330">
    <property type="entry name" value="Bact_OuterMem_StrucFunc"/>
</dbReference>
<feature type="domain" description="OmpA-like" evidence="6">
    <location>
        <begin position="66"/>
        <end position="184"/>
    </location>
</feature>
<dbReference type="PANTHER" id="PTHR30329">
    <property type="entry name" value="STATOR ELEMENT OF FLAGELLAR MOTOR COMPLEX"/>
    <property type="match status" value="1"/>
</dbReference>
<dbReference type="InterPro" id="IPR006665">
    <property type="entry name" value="OmpA-like"/>
</dbReference>
<dbReference type="Gene3D" id="3.30.1330.60">
    <property type="entry name" value="OmpA-like domain"/>
    <property type="match status" value="1"/>
</dbReference>
<dbReference type="CDD" id="cd07185">
    <property type="entry name" value="OmpA_C-like"/>
    <property type="match status" value="1"/>
</dbReference>
<keyword evidence="8" id="KW-1185">Reference proteome</keyword>
<dbReference type="PRINTS" id="PR01021">
    <property type="entry name" value="OMPADOMAIN"/>
</dbReference>
<reference evidence="7 8" key="1">
    <citation type="submission" date="2018-05" db="EMBL/GenBank/DDBJ databases">
        <title>Genomic Encyclopedia of Type Strains, Phase IV (KMG-IV): sequencing the most valuable type-strain genomes for metagenomic binning, comparative biology and taxonomic classification.</title>
        <authorList>
            <person name="Goeker M."/>
        </authorList>
    </citation>
    <scope>NUCLEOTIDE SEQUENCE [LARGE SCALE GENOMIC DNA]</scope>
    <source>
        <strain evidence="7 8">DSM 23606</strain>
    </source>
</reference>
<evidence type="ECO:0000256" key="2">
    <source>
        <dbReference type="ARBA" id="ARBA00023136"/>
    </source>
</evidence>
<evidence type="ECO:0000256" key="5">
    <source>
        <dbReference type="SAM" id="SignalP"/>
    </source>
</evidence>
<sequence>MKLKLNNIALAVAASVAIAAAAPALAADLVVTDPYGAAVKDPYGKCVLSIGGVEHPDCGAPKKMVRTSKTVTLAADANFDFDKAVLKPAGKAALGNLVAEMKQSTKVDGILIVGHTDSKGTDAYNQRLSERRASAAKEYLVAEGVPAGIITAKGMGESQPIADNATAAGRAQNRRVEITVDAENEAK</sequence>
<evidence type="ECO:0000256" key="1">
    <source>
        <dbReference type="ARBA" id="ARBA00004442"/>
    </source>
</evidence>
<organism evidence="7 8">
    <name type="scientific">Plasticicumulans acidivorans</name>
    <dbReference type="NCBI Taxonomy" id="886464"/>
    <lineage>
        <taxon>Bacteria</taxon>
        <taxon>Pseudomonadati</taxon>
        <taxon>Pseudomonadota</taxon>
        <taxon>Gammaproteobacteria</taxon>
        <taxon>Candidatus Competibacteraceae</taxon>
        <taxon>Plasticicumulans</taxon>
    </lineage>
</organism>
<dbReference type="EMBL" id="QGTJ01000010">
    <property type="protein sequence ID" value="PWV59481.1"/>
    <property type="molecule type" value="Genomic_DNA"/>
</dbReference>
<dbReference type="AlphaFoldDB" id="A0A317MRH2"/>
<proteinExistence type="predicted"/>
<dbReference type="InterPro" id="IPR036737">
    <property type="entry name" value="OmpA-like_sf"/>
</dbReference>
<dbReference type="SUPFAM" id="SSF103088">
    <property type="entry name" value="OmpA-like"/>
    <property type="match status" value="1"/>
</dbReference>
<accession>A0A317MRH2</accession>
<keyword evidence="5" id="KW-0732">Signal</keyword>
<dbReference type="OrthoDB" id="9805832at2"/>
<evidence type="ECO:0000256" key="3">
    <source>
        <dbReference type="ARBA" id="ARBA00023237"/>
    </source>
</evidence>
<feature type="signal peptide" evidence="5">
    <location>
        <begin position="1"/>
        <end position="26"/>
    </location>
</feature>
<dbReference type="GO" id="GO:0009279">
    <property type="term" value="C:cell outer membrane"/>
    <property type="evidence" value="ECO:0007669"/>
    <property type="project" value="UniProtKB-SubCell"/>
</dbReference>
<comment type="subcellular location">
    <subcellularLocation>
        <location evidence="1">Cell outer membrane</location>
    </subcellularLocation>
</comment>
<comment type="caution">
    <text evidence="7">The sequence shown here is derived from an EMBL/GenBank/DDBJ whole genome shotgun (WGS) entry which is preliminary data.</text>
</comment>
<dbReference type="PROSITE" id="PS51123">
    <property type="entry name" value="OMPA_2"/>
    <property type="match status" value="1"/>
</dbReference>
<protein>
    <submittedName>
        <fullName evidence="7">OOP family OmpA-OmpF porin</fullName>
    </submittedName>
</protein>
<evidence type="ECO:0000259" key="6">
    <source>
        <dbReference type="PROSITE" id="PS51123"/>
    </source>
</evidence>
<name>A0A317MRH2_9GAMM</name>